<organism evidence="2 3">
    <name type="scientific">Actinomadura montaniterrae</name>
    <dbReference type="NCBI Taxonomy" id="1803903"/>
    <lineage>
        <taxon>Bacteria</taxon>
        <taxon>Bacillati</taxon>
        <taxon>Actinomycetota</taxon>
        <taxon>Actinomycetes</taxon>
        <taxon>Streptosporangiales</taxon>
        <taxon>Thermomonosporaceae</taxon>
        <taxon>Actinomadura</taxon>
    </lineage>
</organism>
<dbReference type="InterPro" id="IPR014710">
    <property type="entry name" value="RmlC-like_jellyroll"/>
</dbReference>
<dbReference type="Gene3D" id="2.60.120.10">
    <property type="entry name" value="Jelly Rolls"/>
    <property type="match status" value="1"/>
</dbReference>
<dbReference type="OrthoDB" id="9802489at2"/>
<dbReference type="PANTHER" id="PTHR43698:SF1">
    <property type="entry name" value="BLL4564 PROTEIN"/>
    <property type="match status" value="1"/>
</dbReference>
<keyword evidence="3" id="KW-1185">Reference proteome</keyword>
<evidence type="ECO:0000313" key="2">
    <source>
        <dbReference type="EMBL" id="KAB2368161.1"/>
    </source>
</evidence>
<evidence type="ECO:0000259" key="1">
    <source>
        <dbReference type="Pfam" id="PF07883"/>
    </source>
</evidence>
<dbReference type="InterPro" id="IPR011051">
    <property type="entry name" value="RmlC_Cupin_sf"/>
</dbReference>
<dbReference type="SUPFAM" id="SSF51182">
    <property type="entry name" value="RmlC-like cupins"/>
    <property type="match status" value="1"/>
</dbReference>
<dbReference type="EMBL" id="WBMR01000178">
    <property type="protein sequence ID" value="KAB2368161.1"/>
    <property type="molecule type" value="Genomic_DNA"/>
</dbReference>
<dbReference type="Pfam" id="PF07883">
    <property type="entry name" value="Cupin_2"/>
    <property type="match status" value="1"/>
</dbReference>
<dbReference type="InterPro" id="IPR047263">
    <property type="entry name" value="HNL-like_cupin"/>
</dbReference>
<feature type="domain" description="Cupin type-2" evidence="1">
    <location>
        <begin position="39"/>
        <end position="98"/>
    </location>
</feature>
<dbReference type="InterPro" id="IPR013096">
    <property type="entry name" value="Cupin_2"/>
</dbReference>
<protein>
    <submittedName>
        <fullName evidence="2">Cupin domain-containing protein</fullName>
    </submittedName>
</protein>
<dbReference type="Proteomes" id="UP000483004">
    <property type="component" value="Unassembled WGS sequence"/>
</dbReference>
<reference evidence="2 3" key="1">
    <citation type="submission" date="2019-09" db="EMBL/GenBank/DDBJ databases">
        <title>Actinomadura physcomitrii sp. nov., a novel actinomycete isolated from moss [Physcomitrium sphaericum (Ludw) Fuernr].</title>
        <authorList>
            <person name="Liu C."/>
            <person name="Zhuang X."/>
        </authorList>
    </citation>
    <scope>NUCLEOTIDE SEQUENCE [LARGE SCALE GENOMIC DNA]</scope>
    <source>
        <strain evidence="2 3">CYP1-1B</strain>
    </source>
</reference>
<accession>A0A6L3VH00</accession>
<comment type="caution">
    <text evidence="2">The sequence shown here is derived from an EMBL/GenBank/DDBJ whole genome shotgun (WGS) entry which is preliminary data.</text>
</comment>
<gene>
    <name evidence="2" type="ORF">F9B16_38125</name>
</gene>
<dbReference type="AlphaFoldDB" id="A0A6L3VH00"/>
<dbReference type="PANTHER" id="PTHR43698">
    <property type="entry name" value="RIBD C-TERMINAL DOMAIN CONTAINING PROTEIN"/>
    <property type="match status" value="1"/>
</dbReference>
<name>A0A6L3VH00_9ACTN</name>
<dbReference type="CDD" id="cd02233">
    <property type="entry name" value="cupin_HNL-like"/>
    <property type="match status" value="1"/>
</dbReference>
<evidence type="ECO:0000313" key="3">
    <source>
        <dbReference type="Proteomes" id="UP000483004"/>
    </source>
</evidence>
<proteinExistence type="predicted"/>
<dbReference type="RefSeq" id="WP_151545099.1">
    <property type="nucleotide sequence ID" value="NZ_WBMR01000178.1"/>
</dbReference>
<sequence>MEILERRPASKAPAEWFTGDVWLDVIYAGEEPSRARLNLVRFAPCARTDWHSHALGQTLHIVSGVALLQERGGEIIEARPGDTVYTPPGQEHWHGAAPDAFMEHLALWEGTGDPDVPETVWGDKVTDAEYGGPRSGARA</sequence>